<protein>
    <submittedName>
        <fullName evidence="5">50S ribosomal protein L24P</fullName>
    </submittedName>
</protein>
<evidence type="ECO:0000313" key="5">
    <source>
        <dbReference type="EMBL" id="CEG11342.1"/>
    </source>
</evidence>
<comment type="similarity">
    <text evidence="1">Belongs to the universal ribosomal protein uL24 family.</text>
</comment>
<dbReference type="CDD" id="cd06089">
    <property type="entry name" value="KOW_RPL26"/>
    <property type="match status" value="1"/>
</dbReference>
<dbReference type="InterPro" id="IPR008991">
    <property type="entry name" value="Translation_prot_SH3-like_sf"/>
</dbReference>
<dbReference type="GO" id="GO:0003723">
    <property type="term" value="F:RNA binding"/>
    <property type="evidence" value="ECO:0007669"/>
    <property type="project" value="InterPro"/>
</dbReference>
<reference evidence="5" key="1">
    <citation type="submission" date="2014-09" db="EMBL/GenBank/DDBJ databases">
        <authorList>
            <person name="Probst J Alexander"/>
        </authorList>
    </citation>
    <scope>NUCLEOTIDE SEQUENCE</scope>
</reference>
<dbReference type="GO" id="GO:0006412">
    <property type="term" value="P:translation"/>
    <property type="evidence" value="ECO:0007669"/>
    <property type="project" value="InterPro"/>
</dbReference>
<feature type="domain" description="KOW" evidence="4">
    <location>
        <begin position="47"/>
        <end position="74"/>
    </location>
</feature>
<organism evidence="5">
    <name type="scientific">groundwater metagenome</name>
    <dbReference type="NCBI Taxonomy" id="717931"/>
    <lineage>
        <taxon>unclassified sequences</taxon>
        <taxon>metagenomes</taxon>
        <taxon>ecological metagenomes</taxon>
    </lineage>
</organism>
<dbReference type="SUPFAM" id="SSF50104">
    <property type="entry name" value="Translation proteins SH3-like domain"/>
    <property type="match status" value="1"/>
</dbReference>
<keyword evidence="2 5" id="KW-0689">Ribosomal protein</keyword>
<dbReference type="InterPro" id="IPR014722">
    <property type="entry name" value="Rib_uL2_dom2"/>
</dbReference>
<proteinExistence type="inferred from homology"/>
<accession>A0A098E657</accession>
<evidence type="ECO:0000259" key="4">
    <source>
        <dbReference type="SMART" id="SM00739"/>
    </source>
</evidence>
<dbReference type="InterPro" id="IPR041988">
    <property type="entry name" value="Ribosomal_uL24_KOW"/>
</dbReference>
<dbReference type="Pfam" id="PF00467">
    <property type="entry name" value="KOW"/>
    <property type="match status" value="1"/>
</dbReference>
<name>A0A098E657_9ZZZZ</name>
<dbReference type="FunFam" id="2.30.30.30:FF:000009">
    <property type="entry name" value="60S ribosomal protein L26"/>
    <property type="match status" value="1"/>
</dbReference>
<evidence type="ECO:0000256" key="2">
    <source>
        <dbReference type="ARBA" id="ARBA00022980"/>
    </source>
</evidence>
<sequence length="132" mass="15330">MVTAIKSSKPRKQRKFLYNAALHVRHRMLAGHLSEELSNKYARRSLPIRKKDAVKIMRGDYKGKEGEVTKVNTKKYKIYINGITVRKSNGKDALVPIHPSNCMLTDIYLDDRMRREILSRTSQEAKEETKKI</sequence>
<dbReference type="AlphaFoldDB" id="A0A098E657"/>
<dbReference type="InterPro" id="IPR005756">
    <property type="entry name" value="Ribosomal_uL24_euk/arc"/>
</dbReference>
<dbReference type="GO" id="GO:0015934">
    <property type="term" value="C:large ribosomal subunit"/>
    <property type="evidence" value="ECO:0007669"/>
    <property type="project" value="InterPro"/>
</dbReference>
<keyword evidence="3" id="KW-0687">Ribonucleoprotein</keyword>
<dbReference type="Gene3D" id="2.30.30.30">
    <property type="match status" value="1"/>
</dbReference>
<dbReference type="PANTHER" id="PTHR11143">
    <property type="entry name" value="60S RIBOSOMAL PROTEIN L26 FAMILY MEMBER"/>
    <property type="match status" value="1"/>
</dbReference>
<evidence type="ECO:0000256" key="3">
    <source>
        <dbReference type="ARBA" id="ARBA00023274"/>
    </source>
</evidence>
<evidence type="ECO:0000256" key="1">
    <source>
        <dbReference type="ARBA" id="ARBA00010618"/>
    </source>
</evidence>
<dbReference type="SMART" id="SM00739">
    <property type="entry name" value="KOW"/>
    <property type="match status" value="1"/>
</dbReference>
<dbReference type="InterPro" id="IPR005824">
    <property type="entry name" value="KOW"/>
</dbReference>
<dbReference type="Pfam" id="PF16906">
    <property type="entry name" value="Ribosomal_L26"/>
    <property type="match status" value="1"/>
</dbReference>
<gene>
    <name evidence="5" type="primary">rpl24p</name>
    <name evidence="5" type="ORF">MSIBF_A1390018</name>
</gene>
<dbReference type="HAMAP" id="MF_01326_A">
    <property type="entry name" value="Ribosomal_uL24_A"/>
    <property type="match status" value="1"/>
</dbReference>
<dbReference type="NCBIfam" id="TIGR01080">
    <property type="entry name" value="rplX_A_E"/>
    <property type="match status" value="1"/>
</dbReference>
<dbReference type="GO" id="GO:0003735">
    <property type="term" value="F:structural constituent of ribosome"/>
    <property type="evidence" value="ECO:0007669"/>
    <property type="project" value="InterPro"/>
</dbReference>
<dbReference type="EMBL" id="CCXY01000045">
    <property type="protein sequence ID" value="CEG11342.1"/>
    <property type="molecule type" value="Genomic_DNA"/>
</dbReference>